<protein>
    <recommendedName>
        <fullName evidence="3">Lipoprotein</fullName>
    </recommendedName>
</protein>
<evidence type="ECO:0008006" key="3">
    <source>
        <dbReference type="Google" id="ProtNLM"/>
    </source>
</evidence>
<dbReference type="RefSeq" id="WP_014798004.1">
    <property type="nucleotide sequence ID" value="NC_018018.1"/>
</dbReference>
<name>I4AKS2_BERLS</name>
<dbReference type="Proteomes" id="UP000006054">
    <property type="component" value="Chromosome"/>
</dbReference>
<reference evidence="2" key="1">
    <citation type="submission" date="2012-06" db="EMBL/GenBank/DDBJ databases">
        <title>The complete genome of Flexibacter litoralis DSM 6794.</title>
        <authorList>
            <person name="Lucas S."/>
            <person name="Copeland A."/>
            <person name="Lapidus A."/>
            <person name="Glavina del Rio T."/>
            <person name="Dalin E."/>
            <person name="Tice H."/>
            <person name="Bruce D."/>
            <person name="Goodwin L."/>
            <person name="Pitluck S."/>
            <person name="Peters L."/>
            <person name="Ovchinnikova G."/>
            <person name="Lu M."/>
            <person name="Kyrpides N."/>
            <person name="Mavromatis K."/>
            <person name="Ivanova N."/>
            <person name="Brettin T."/>
            <person name="Detter J.C."/>
            <person name="Han C."/>
            <person name="Larimer F."/>
            <person name="Land M."/>
            <person name="Hauser L."/>
            <person name="Markowitz V."/>
            <person name="Cheng J.-F."/>
            <person name="Hugenholtz P."/>
            <person name="Woyke T."/>
            <person name="Wu D."/>
            <person name="Spring S."/>
            <person name="Lang E."/>
            <person name="Kopitz M."/>
            <person name="Brambilla E."/>
            <person name="Klenk H.-P."/>
            <person name="Eisen J.A."/>
        </authorList>
    </citation>
    <scope>NUCLEOTIDE SEQUENCE [LARGE SCALE GENOMIC DNA]</scope>
    <source>
        <strain evidence="2">ATCC 23117 / DSM 6794 / NBRC 15988 / NCIMB 1366 / Sio-4</strain>
    </source>
</reference>
<evidence type="ECO:0000313" key="2">
    <source>
        <dbReference type="Proteomes" id="UP000006054"/>
    </source>
</evidence>
<dbReference type="KEGG" id="fli:Fleli_2178"/>
<gene>
    <name evidence="1" type="ordered locus">Fleli_2178</name>
</gene>
<dbReference type="AlphaFoldDB" id="I4AKS2"/>
<dbReference type="PROSITE" id="PS51257">
    <property type="entry name" value="PROKAR_LIPOPROTEIN"/>
    <property type="match status" value="1"/>
</dbReference>
<evidence type="ECO:0000313" key="1">
    <source>
        <dbReference type="EMBL" id="AFM04557.1"/>
    </source>
</evidence>
<accession>I4AKS2</accession>
<sequence>MKYGIFILFLSIFFSCNNQKENNSDAIEGKQQNIEKDYKNQFYSDFDIFTGNGINPIAQNNSELFPKIKLIERNDSLLVNFWFDDLIEREGSLKFKKESNYFYRIDTLEFDGQKSIWYEYHTKNQVIQFEKYFANKNRSEFKLSVSLLTNSKFQEFDLLIADSMNIGFNSNFLSGKLKKSEINLSETNLDEISPRVQLNEFSIFWHHFLCSGKYWVGYGVSCEYLD</sequence>
<organism evidence="1 2">
    <name type="scientific">Bernardetia litoralis (strain ATCC 23117 / DSM 6794 / NBRC 15988 / NCIMB 1366 / Fx l1 / Sio-4)</name>
    <name type="common">Flexibacter litoralis</name>
    <dbReference type="NCBI Taxonomy" id="880071"/>
    <lineage>
        <taxon>Bacteria</taxon>
        <taxon>Pseudomonadati</taxon>
        <taxon>Bacteroidota</taxon>
        <taxon>Cytophagia</taxon>
        <taxon>Cytophagales</taxon>
        <taxon>Bernardetiaceae</taxon>
        <taxon>Bernardetia</taxon>
    </lineage>
</organism>
<keyword evidence="2" id="KW-1185">Reference proteome</keyword>
<dbReference type="HOGENOM" id="CLU_1223242_0_0_10"/>
<dbReference type="EMBL" id="CP003345">
    <property type="protein sequence ID" value="AFM04557.1"/>
    <property type="molecule type" value="Genomic_DNA"/>
</dbReference>
<proteinExistence type="predicted"/>